<proteinExistence type="predicted"/>
<dbReference type="AlphaFoldDB" id="Z9JKI2"/>
<protein>
    <submittedName>
        <fullName evidence="1">Uncharacterized protein</fullName>
    </submittedName>
</protein>
<gene>
    <name evidence="1" type="ORF">AF72_06135</name>
</gene>
<organism evidence="1 2">
    <name type="scientific">Xylella taiwanensis</name>
    <dbReference type="NCBI Taxonomy" id="1444770"/>
    <lineage>
        <taxon>Bacteria</taxon>
        <taxon>Pseudomonadati</taxon>
        <taxon>Pseudomonadota</taxon>
        <taxon>Gammaproteobacteria</taxon>
        <taxon>Lysobacterales</taxon>
        <taxon>Lysobacteraceae</taxon>
        <taxon>Xylella</taxon>
    </lineage>
</organism>
<comment type="caution">
    <text evidence="1">The sequence shown here is derived from an EMBL/GenBank/DDBJ whole genome shotgun (WGS) entry which is preliminary data.</text>
</comment>
<dbReference type="EMBL" id="JDSQ01000008">
    <property type="protein sequence ID" value="EWS78341.1"/>
    <property type="molecule type" value="Genomic_DNA"/>
</dbReference>
<name>Z9JKI2_9GAMM</name>
<sequence length="53" mass="5927">MQPAPPLKLSQHFNLQFEHGVISLGQPSIVPSLLLINNESFDKHVIEAILTYT</sequence>
<accession>Z9JKI2</accession>
<evidence type="ECO:0000313" key="1">
    <source>
        <dbReference type="EMBL" id="EWS78341.1"/>
    </source>
</evidence>
<evidence type="ECO:0000313" key="2">
    <source>
        <dbReference type="Proteomes" id="UP000020406"/>
    </source>
</evidence>
<reference evidence="1 2" key="1">
    <citation type="journal article" date="2014" name="Genome Announc.">
        <title>Draft Genome Sequence of Xylella fastidiosa Pear Leaf Scorch Strain in Taiwan.</title>
        <authorList>
            <person name="Su C.C."/>
            <person name="Deng W.L."/>
            <person name="Jan F.J."/>
            <person name="Chang C.J."/>
            <person name="Huang H."/>
            <person name="Chen J."/>
        </authorList>
    </citation>
    <scope>NUCLEOTIDE SEQUENCE [LARGE SCALE GENOMIC DNA]</scope>
    <source>
        <strain evidence="1 2">PLS229</strain>
    </source>
</reference>
<dbReference type="Proteomes" id="UP000020406">
    <property type="component" value="Unassembled WGS sequence"/>
</dbReference>